<evidence type="ECO:0000313" key="4">
    <source>
        <dbReference type="Proteomes" id="UP000519023"/>
    </source>
</evidence>
<feature type="domain" description="ParB-like N-terminal" evidence="2">
    <location>
        <begin position="7"/>
        <end position="108"/>
    </location>
</feature>
<dbReference type="PANTHER" id="PTHR33375">
    <property type="entry name" value="CHROMOSOME-PARTITIONING PROTEIN PARB-RELATED"/>
    <property type="match status" value="1"/>
</dbReference>
<dbReference type="SMART" id="SM00470">
    <property type="entry name" value="ParB"/>
    <property type="match status" value="1"/>
</dbReference>
<gene>
    <name evidence="3" type="ORF">HHL08_18860</name>
</gene>
<dbReference type="AlphaFoldDB" id="A0A7X9WYB8"/>
<accession>A0A7X9WYB8</accession>
<feature type="compositionally biased region" description="Acidic residues" evidence="1">
    <location>
        <begin position="392"/>
        <end position="411"/>
    </location>
</feature>
<dbReference type="GO" id="GO:0005694">
    <property type="term" value="C:chromosome"/>
    <property type="evidence" value="ECO:0007669"/>
    <property type="project" value="TreeGrafter"/>
</dbReference>
<dbReference type="Gene3D" id="1.10.10.2830">
    <property type="match status" value="1"/>
</dbReference>
<dbReference type="Proteomes" id="UP000519023">
    <property type="component" value="Unassembled WGS sequence"/>
</dbReference>
<dbReference type="CDD" id="cd16406">
    <property type="entry name" value="ParB_N_like"/>
    <property type="match status" value="1"/>
</dbReference>
<sequence>MTTPSIAYVLARDCFKSPDNVRTHSDPSADAELKANIAASGFLLENLIGVRVSRGARKGQVEIYGGGRRLEATRANIDEGALHPDFMVPALIAKNARDAIEMSLAENFYQLPMNPADECCAFRMIIEREKKSTAEVAKRFGKTETFVLGRLRLANLADPVFAALRALEITIDVAKAYGSTADKERQARVFEQVQASYHRNNPNEIRRLLATGSFCGADPKAMLVGRDAYIAAGGRIEEDLFTDAGSEIWRDGEIVERLAQEALETAAQAIRAREGFAEVRVVPATMIPYSMTYQLPRAIEPEPGPLSPDAAERQVEIEAELATIEEAAQGADDYSPEQVERIEALHAELVAMMPKEAALTPAQKAGAIAFVMIDADGKPRLHDSFYALEDLSAEDDGLDDDDMTDEGGEDDAGGRDPGAWYEEGEADGAIAYSGRLRDELAMMKTELLALHVANDPQFALDLAIFIMVDKALGTGWTGMPSELSARAATARVHGYESDTAAARGWTQFEQGLERAWHDHDTIEARYDAFCALDDAARAAWLGWAVARTINAVPDGHSGSSFLTHLGAKLGIDAVRWWRPTARNFFDRLTKPMILGLFELIGGLALKSRYASSRKFDLAVSAEKLFAGDVIADADVKARALSWLPDEMRFGPDAGPPSDDALTGGFDDEGAREPEAAAQSGDDAASPAIPQAA</sequence>
<dbReference type="InterPro" id="IPR050336">
    <property type="entry name" value="Chromosome_partition/occlusion"/>
</dbReference>
<proteinExistence type="predicted"/>
<dbReference type="Pfam" id="PF17762">
    <property type="entry name" value="HTH_ParB"/>
    <property type="match status" value="1"/>
</dbReference>
<dbReference type="RefSeq" id="WP_169574586.1">
    <property type="nucleotide sequence ID" value="NZ_JABBFV010000017.1"/>
</dbReference>
<organism evidence="3 4">
    <name type="scientific">Sphingobium psychrophilum</name>
    <dbReference type="NCBI Taxonomy" id="2728834"/>
    <lineage>
        <taxon>Bacteria</taxon>
        <taxon>Pseudomonadati</taxon>
        <taxon>Pseudomonadota</taxon>
        <taxon>Alphaproteobacteria</taxon>
        <taxon>Sphingomonadales</taxon>
        <taxon>Sphingomonadaceae</taxon>
        <taxon>Sphingobium</taxon>
    </lineage>
</organism>
<feature type="region of interest" description="Disordered" evidence="1">
    <location>
        <begin position="392"/>
        <end position="420"/>
    </location>
</feature>
<dbReference type="SUPFAM" id="SSF109709">
    <property type="entry name" value="KorB DNA-binding domain-like"/>
    <property type="match status" value="1"/>
</dbReference>
<evidence type="ECO:0000313" key="3">
    <source>
        <dbReference type="EMBL" id="NML12181.1"/>
    </source>
</evidence>
<name>A0A7X9WYB8_9SPHN</name>
<dbReference type="EMBL" id="JABBFV010000017">
    <property type="protein sequence ID" value="NML12181.1"/>
    <property type="molecule type" value="Genomic_DNA"/>
</dbReference>
<evidence type="ECO:0000256" key="1">
    <source>
        <dbReference type="SAM" id="MobiDB-lite"/>
    </source>
</evidence>
<dbReference type="InterPro" id="IPR003115">
    <property type="entry name" value="ParB_N"/>
</dbReference>
<dbReference type="GO" id="GO:0007059">
    <property type="term" value="P:chromosome segregation"/>
    <property type="evidence" value="ECO:0007669"/>
    <property type="project" value="TreeGrafter"/>
</dbReference>
<comment type="caution">
    <text evidence="3">The sequence shown here is derived from an EMBL/GenBank/DDBJ whole genome shotgun (WGS) entry which is preliminary data.</text>
</comment>
<dbReference type="InterPro" id="IPR041468">
    <property type="entry name" value="HTH_ParB/Spo0J"/>
</dbReference>
<dbReference type="InterPro" id="IPR036086">
    <property type="entry name" value="ParB/Sulfiredoxin_sf"/>
</dbReference>
<dbReference type="SUPFAM" id="SSF110849">
    <property type="entry name" value="ParB/Sulfiredoxin"/>
    <property type="match status" value="1"/>
</dbReference>
<reference evidence="3 4" key="1">
    <citation type="submission" date="2020-04" db="EMBL/GenBank/DDBJ databases">
        <title>Sphingobium sp. AR-3-1 isolated from Arctic soil.</title>
        <authorList>
            <person name="Dahal R.H."/>
            <person name="Chaudhary D.K."/>
        </authorList>
    </citation>
    <scope>NUCLEOTIDE SEQUENCE [LARGE SCALE GENOMIC DNA]</scope>
    <source>
        <strain evidence="3 4">AR-3-1</strain>
    </source>
</reference>
<keyword evidence="4" id="KW-1185">Reference proteome</keyword>
<dbReference type="PANTHER" id="PTHR33375:SF7">
    <property type="entry name" value="CHROMOSOME 2-PARTITIONING PROTEIN PARB-RELATED"/>
    <property type="match status" value="1"/>
</dbReference>
<evidence type="ECO:0000259" key="2">
    <source>
        <dbReference type="SMART" id="SM00470"/>
    </source>
</evidence>
<feature type="region of interest" description="Disordered" evidence="1">
    <location>
        <begin position="648"/>
        <end position="692"/>
    </location>
</feature>
<protein>
    <submittedName>
        <fullName evidence="3">ParB/RepB/Spo0J family partition protein</fullName>
    </submittedName>
</protein>